<reference evidence="1" key="2">
    <citation type="submission" date="2021-02" db="EMBL/GenBank/DDBJ databases">
        <authorList>
            <person name="Kimball J.A."/>
            <person name="Haas M.W."/>
            <person name="Macchietto M."/>
            <person name="Kono T."/>
            <person name="Duquette J."/>
            <person name="Shao M."/>
        </authorList>
    </citation>
    <scope>NUCLEOTIDE SEQUENCE</scope>
    <source>
        <tissue evidence="1">Fresh leaf tissue</tissue>
    </source>
</reference>
<gene>
    <name evidence="1" type="ORF">GUJ93_ZPchr0003g16699</name>
</gene>
<name>A0A8J5SD76_ZIZPA</name>
<evidence type="ECO:0008006" key="3">
    <source>
        <dbReference type="Google" id="ProtNLM"/>
    </source>
</evidence>
<dbReference type="AlphaFoldDB" id="A0A8J5SD76"/>
<reference evidence="1" key="1">
    <citation type="journal article" date="2021" name="bioRxiv">
        <title>Whole Genome Assembly and Annotation of Northern Wild Rice, Zizania palustris L., Supports a Whole Genome Duplication in the Zizania Genus.</title>
        <authorList>
            <person name="Haas M."/>
            <person name="Kono T."/>
            <person name="Macchietto M."/>
            <person name="Millas R."/>
            <person name="McGilp L."/>
            <person name="Shao M."/>
            <person name="Duquette J."/>
            <person name="Hirsch C.N."/>
            <person name="Kimball J."/>
        </authorList>
    </citation>
    <scope>NUCLEOTIDE SEQUENCE</scope>
    <source>
        <tissue evidence="1">Fresh leaf tissue</tissue>
    </source>
</reference>
<evidence type="ECO:0000313" key="1">
    <source>
        <dbReference type="EMBL" id="KAG8063749.1"/>
    </source>
</evidence>
<sequence>MASTLALPRLSAPAPRGAARGGPAAVKVPCRSRVSAGVSLGSEVAVGSDALFADYKPTTAFLFPGQGAQTVGMGAEGLDVPAAAKLFDKANDILGYDLMDLCTNGPKEKLDSTIISQVCGFLVISPSHISFGFLSV</sequence>
<dbReference type="EMBL" id="JAAALK010000286">
    <property type="protein sequence ID" value="KAG8063749.1"/>
    <property type="molecule type" value="Genomic_DNA"/>
</dbReference>
<dbReference type="OrthoDB" id="541883at2759"/>
<dbReference type="InterPro" id="IPR052760">
    <property type="entry name" value="Mitochondrial_malonyltrans"/>
</dbReference>
<accession>A0A8J5SD76</accession>
<dbReference type="Proteomes" id="UP000729402">
    <property type="component" value="Unassembled WGS sequence"/>
</dbReference>
<organism evidence="1 2">
    <name type="scientific">Zizania palustris</name>
    <name type="common">Northern wild rice</name>
    <dbReference type="NCBI Taxonomy" id="103762"/>
    <lineage>
        <taxon>Eukaryota</taxon>
        <taxon>Viridiplantae</taxon>
        <taxon>Streptophyta</taxon>
        <taxon>Embryophyta</taxon>
        <taxon>Tracheophyta</taxon>
        <taxon>Spermatophyta</taxon>
        <taxon>Magnoliopsida</taxon>
        <taxon>Liliopsida</taxon>
        <taxon>Poales</taxon>
        <taxon>Poaceae</taxon>
        <taxon>BOP clade</taxon>
        <taxon>Oryzoideae</taxon>
        <taxon>Oryzeae</taxon>
        <taxon>Zizaniinae</taxon>
        <taxon>Zizania</taxon>
    </lineage>
</organism>
<proteinExistence type="predicted"/>
<dbReference type="PANTHER" id="PTHR47170:SF2">
    <property type="entry name" value="MALONYL-COA:ACP TRANSACYLASE (MAT) DOMAIN-CONTAINING PROTEIN"/>
    <property type="match status" value="1"/>
</dbReference>
<comment type="caution">
    <text evidence="1">The sequence shown here is derived from an EMBL/GenBank/DDBJ whole genome shotgun (WGS) entry which is preliminary data.</text>
</comment>
<keyword evidence="2" id="KW-1185">Reference proteome</keyword>
<evidence type="ECO:0000313" key="2">
    <source>
        <dbReference type="Proteomes" id="UP000729402"/>
    </source>
</evidence>
<dbReference type="PANTHER" id="PTHR47170">
    <property type="entry name" value="MALONYL-COA ACP TRANSACYLASE, ACP-BINDING"/>
    <property type="match status" value="1"/>
</dbReference>
<protein>
    <recommendedName>
        <fullName evidence="3">Malonyl-CoA:ACP transacylase (MAT) domain-containing protein</fullName>
    </recommendedName>
</protein>